<dbReference type="PRINTS" id="PR00249">
    <property type="entry name" value="GPCRSECRETIN"/>
</dbReference>
<dbReference type="SUPFAM" id="SSF111418">
    <property type="entry name" value="Hormone receptor domain"/>
    <property type="match status" value="1"/>
</dbReference>
<evidence type="ECO:0000256" key="3">
    <source>
        <dbReference type="ARBA" id="ARBA00022989"/>
    </source>
</evidence>
<dbReference type="EMBL" id="BLXT01005777">
    <property type="protein sequence ID" value="GFO25835.1"/>
    <property type="molecule type" value="Genomic_DNA"/>
</dbReference>
<feature type="non-terminal residue" evidence="6">
    <location>
        <position position="1"/>
    </location>
</feature>
<dbReference type="AlphaFoldDB" id="A0AAV4C2I4"/>
<dbReference type="PANTHER" id="PTHR45620:SF1">
    <property type="entry name" value="G-PROTEIN COUPLED RECEPTORS FAMILY 2 PROFILE 2 DOMAIN-CONTAINING PROTEIN"/>
    <property type="match status" value="1"/>
</dbReference>
<dbReference type="InterPro" id="IPR036445">
    <property type="entry name" value="GPCR_2_extracell_dom_sf"/>
</dbReference>
<evidence type="ECO:0000256" key="2">
    <source>
        <dbReference type="ARBA" id="ARBA00022692"/>
    </source>
</evidence>
<dbReference type="InterPro" id="IPR050332">
    <property type="entry name" value="GPCR_2"/>
</dbReference>
<dbReference type="GO" id="GO:0008528">
    <property type="term" value="F:G protein-coupled peptide receptor activity"/>
    <property type="evidence" value="ECO:0007669"/>
    <property type="project" value="TreeGrafter"/>
</dbReference>
<evidence type="ECO:0000313" key="7">
    <source>
        <dbReference type="Proteomes" id="UP000735302"/>
    </source>
</evidence>
<evidence type="ECO:0000256" key="5">
    <source>
        <dbReference type="SAM" id="Phobius"/>
    </source>
</evidence>
<evidence type="ECO:0000256" key="1">
    <source>
        <dbReference type="ARBA" id="ARBA00004141"/>
    </source>
</evidence>
<name>A0AAV4C2I4_9GAST</name>
<dbReference type="Gene3D" id="4.10.1240.10">
    <property type="entry name" value="GPCR, family 2, extracellular hormone receptor domain"/>
    <property type="match status" value="1"/>
</dbReference>
<dbReference type="InterPro" id="IPR000832">
    <property type="entry name" value="GPCR_2_secretin-like"/>
</dbReference>
<protein>
    <submittedName>
        <fullName evidence="6">Parathyroid hormone/parathyroid hormone-related peptide receptor</fullName>
    </submittedName>
</protein>
<dbReference type="Gene3D" id="1.20.1070.10">
    <property type="entry name" value="Rhodopsin 7-helix transmembrane proteins"/>
    <property type="match status" value="1"/>
</dbReference>
<proteinExistence type="predicted"/>
<accession>A0AAV4C2I4</accession>
<keyword evidence="7" id="KW-1185">Reference proteome</keyword>
<evidence type="ECO:0000313" key="6">
    <source>
        <dbReference type="EMBL" id="GFO25835.1"/>
    </source>
</evidence>
<dbReference type="PANTHER" id="PTHR45620">
    <property type="entry name" value="PDF RECEPTOR-LIKE PROTEIN-RELATED"/>
    <property type="match status" value="1"/>
</dbReference>
<feature type="transmembrane region" description="Helical" evidence="5">
    <location>
        <begin position="53"/>
        <end position="74"/>
    </location>
</feature>
<keyword evidence="2 5" id="KW-0812">Transmembrane</keyword>
<dbReference type="GO" id="GO:0007188">
    <property type="term" value="P:adenylate cyclase-modulating G protein-coupled receptor signaling pathway"/>
    <property type="evidence" value="ECO:0007669"/>
    <property type="project" value="TreeGrafter"/>
</dbReference>
<keyword evidence="3 5" id="KW-1133">Transmembrane helix</keyword>
<evidence type="ECO:0000256" key="4">
    <source>
        <dbReference type="ARBA" id="ARBA00023136"/>
    </source>
</evidence>
<comment type="subcellular location">
    <subcellularLocation>
        <location evidence="1">Membrane</location>
        <topology evidence="1">Multi-pass membrane protein</topology>
    </subcellularLocation>
</comment>
<sequence>TATRQCMPNGQWFVHPDLNVTWSNYSSCKNSPDAQDEEDELSSSKVHVENIKFIYSTGYGISLFALGIAIFIMIYFKRLHCPRNTLHIHLFTAFVLRALLSFLKDTLLVEHLGFRQDLILINGSLAFDPDSTVSHDEALRFLASRQIMASTWGSNSKSSTDKFMLTLGWVHHTI</sequence>
<keyword evidence="4 5" id="KW-0472">Membrane</keyword>
<dbReference type="GO" id="GO:0017046">
    <property type="term" value="F:peptide hormone binding"/>
    <property type="evidence" value="ECO:0007669"/>
    <property type="project" value="TreeGrafter"/>
</dbReference>
<reference evidence="6 7" key="1">
    <citation type="journal article" date="2021" name="Elife">
        <title>Chloroplast acquisition without the gene transfer in kleptoplastic sea slugs, Plakobranchus ocellatus.</title>
        <authorList>
            <person name="Maeda T."/>
            <person name="Takahashi S."/>
            <person name="Yoshida T."/>
            <person name="Shimamura S."/>
            <person name="Takaki Y."/>
            <person name="Nagai Y."/>
            <person name="Toyoda A."/>
            <person name="Suzuki Y."/>
            <person name="Arimoto A."/>
            <person name="Ishii H."/>
            <person name="Satoh N."/>
            <person name="Nishiyama T."/>
            <person name="Hasebe M."/>
            <person name="Maruyama T."/>
            <person name="Minagawa J."/>
            <person name="Obokata J."/>
            <person name="Shigenobu S."/>
        </authorList>
    </citation>
    <scope>NUCLEOTIDE SEQUENCE [LARGE SCALE GENOMIC DNA]</scope>
</reference>
<dbReference type="Pfam" id="PF00002">
    <property type="entry name" value="7tm_2"/>
    <property type="match status" value="1"/>
</dbReference>
<comment type="caution">
    <text evidence="6">The sequence shown here is derived from an EMBL/GenBank/DDBJ whole genome shotgun (WGS) entry which is preliminary data.</text>
</comment>
<dbReference type="GO" id="GO:0005886">
    <property type="term" value="C:plasma membrane"/>
    <property type="evidence" value="ECO:0007669"/>
    <property type="project" value="TreeGrafter"/>
</dbReference>
<dbReference type="Proteomes" id="UP000735302">
    <property type="component" value="Unassembled WGS sequence"/>
</dbReference>
<keyword evidence="6" id="KW-0675">Receptor</keyword>
<organism evidence="6 7">
    <name type="scientific">Plakobranchus ocellatus</name>
    <dbReference type="NCBI Taxonomy" id="259542"/>
    <lineage>
        <taxon>Eukaryota</taxon>
        <taxon>Metazoa</taxon>
        <taxon>Spiralia</taxon>
        <taxon>Lophotrochozoa</taxon>
        <taxon>Mollusca</taxon>
        <taxon>Gastropoda</taxon>
        <taxon>Heterobranchia</taxon>
        <taxon>Euthyneura</taxon>
        <taxon>Panpulmonata</taxon>
        <taxon>Sacoglossa</taxon>
        <taxon>Placobranchoidea</taxon>
        <taxon>Plakobranchidae</taxon>
        <taxon>Plakobranchus</taxon>
    </lineage>
</organism>
<gene>
    <name evidence="6" type="ORF">PoB_005234000</name>
</gene>